<evidence type="ECO:0000313" key="2">
    <source>
        <dbReference type="EMBL" id="CAL4141920.1"/>
    </source>
</evidence>
<organism evidence="2 3">
    <name type="scientific">Meganyctiphanes norvegica</name>
    <name type="common">Northern krill</name>
    <name type="synonym">Thysanopoda norvegica</name>
    <dbReference type="NCBI Taxonomy" id="48144"/>
    <lineage>
        <taxon>Eukaryota</taxon>
        <taxon>Metazoa</taxon>
        <taxon>Ecdysozoa</taxon>
        <taxon>Arthropoda</taxon>
        <taxon>Crustacea</taxon>
        <taxon>Multicrustacea</taxon>
        <taxon>Malacostraca</taxon>
        <taxon>Eumalacostraca</taxon>
        <taxon>Eucarida</taxon>
        <taxon>Euphausiacea</taxon>
        <taxon>Euphausiidae</taxon>
        <taxon>Meganyctiphanes</taxon>
    </lineage>
</organism>
<feature type="compositionally biased region" description="Acidic residues" evidence="1">
    <location>
        <begin position="106"/>
        <end position="136"/>
    </location>
</feature>
<dbReference type="Proteomes" id="UP001497623">
    <property type="component" value="Unassembled WGS sequence"/>
</dbReference>
<name>A0AAV2RWU9_MEGNR</name>
<protein>
    <submittedName>
        <fullName evidence="2">Uncharacterized protein</fullName>
    </submittedName>
</protein>
<dbReference type="EMBL" id="CAXKWB010032799">
    <property type="protein sequence ID" value="CAL4141920.1"/>
    <property type="molecule type" value="Genomic_DNA"/>
</dbReference>
<sequence>MEQCTLTGKCTVEFCNDHTGHKIDFDTLMHTPLRNSVKRAIAVKLLLGIPNKEIIEEIKESSTHNRTINITNQDLRNISVKYGIDNLESFDTTDAAIEKEPSVPVDSEDNEEPEDSEYNEELEDSEDNEEPEDSEEEIAMIMAKKSKEAIGMIITDMPNNSDVSQQESYERDLDTAVGLANSIINKLMNGRPQKINTICKQLKKVEATIDASILNLQTPNIEEKNKELPNINNSPQRKCNTKKRKILETKHTIETDRNTSTLDHDYGMMN</sequence>
<comment type="caution">
    <text evidence="2">The sequence shown here is derived from an EMBL/GenBank/DDBJ whole genome shotgun (WGS) entry which is preliminary data.</text>
</comment>
<evidence type="ECO:0000256" key="1">
    <source>
        <dbReference type="SAM" id="MobiDB-lite"/>
    </source>
</evidence>
<dbReference type="AlphaFoldDB" id="A0AAV2RWU9"/>
<evidence type="ECO:0000313" key="3">
    <source>
        <dbReference type="Proteomes" id="UP001497623"/>
    </source>
</evidence>
<dbReference type="InterPro" id="IPR052797">
    <property type="entry name" value="RegFact_GeneExpr_CellDeath"/>
</dbReference>
<reference evidence="2 3" key="1">
    <citation type="submission" date="2024-05" db="EMBL/GenBank/DDBJ databases">
        <authorList>
            <person name="Wallberg A."/>
        </authorList>
    </citation>
    <scope>NUCLEOTIDE SEQUENCE [LARGE SCALE GENOMIC DNA]</scope>
</reference>
<accession>A0AAV2RWU9</accession>
<proteinExistence type="predicted"/>
<keyword evidence="3" id="KW-1185">Reference proteome</keyword>
<dbReference type="PANTHER" id="PTHR33936">
    <property type="entry name" value="PROTEIN CBG17840"/>
    <property type="match status" value="1"/>
</dbReference>
<dbReference type="PANTHER" id="PTHR33936:SF24">
    <property type="entry name" value="C2H2-TYPE DOMAIN-CONTAINING PROTEIN"/>
    <property type="match status" value="1"/>
</dbReference>
<feature type="region of interest" description="Disordered" evidence="1">
    <location>
        <begin position="93"/>
        <end position="136"/>
    </location>
</feature>
<gene>
    <name evidence="2" type="ORF">MNOR_LOCUS28948</name>
</gene>